<evidence type="ECO:0000313" key="2">
    <source>
        <dbReference type="Proteomes" id="UP001059893"/>
    </source>
</evidence>
<sequence length="86" mass="9852">MDTRNQTQFTQPEPKVGAGEPLKIHRVLHIIETLTSTVLQRSNPDDHSAHFQLQEDDFTPLTRRCLDCNRPSNLSTFVFTSSKFLP</sequence>
<comment type="caution">
    <text evidence="1">The sequence shown here is derived from an EMBL/GenBank/DDBJ whole genome shotgun (WGS) entry which is preliminary data.</text>
</comment>
<gene>
    <name evidence="1" type="ORF">MCOR33_011264</name>
</gene>
<keyword evidence="2" id="KW-1185">Reference proteome</keyword>
<reference evidence="1" key="1">
    <citation type="submission" date="2021-01" db="EMBL/GenBank/DDBJ databases">
        <title>Deciphering the adaptive evolutionary patterns associated with biogeogrpahic diversity in the finger millet blast pathogen Magnaporthe oryzae in Eastern Africa.</title>
        <authorList>
            <person name="Onyema G."/>
            <person name="Shittu T.A."/>
            <person name="Dodsworth S."/>
            <person name="Devilliers S."/>
            <person name="Muthumeenakshi S."/>
            <person name="Sreenivasaprasad S."/>
        </authorList>
    </citation>
    <scope>NUCLEOTIDE SEQUENCE</scope>
    <source>
        <strain evidence="1">D15/s37</strain>
    </source>
</reference>
<dbReference type="EMBL" id="JABSND010000460">
    <property type="protein sequence ID" value="KAI6290493.1"/>
    <property type="molecule type" value="Genomic_DNA"/>
</dbReference>
<dbReference type="Proteomes" id="UP001059893">
    <property type="component" value="Unassembled WGS sequence"/>
</dbReference>
<evidence type="ECO:0000313" key="1">
    <source>
        <dbReference type="EMBL" id="KAI6290493.1"/>
    </source>
</evidence>
<name>A0ABQ8N364_PYRGI</name>
<protein>
    <submittedName>
        <fullName evidence="1">Uncharacterized protein</fullName>
    </submittedName>
</protein>
<organism evidence="1 2">
    <name type="scientific">Pyricularia grisea</name>
    <name type="common">Crabgrass-specific blast fungus</name>
    <name type="synonym">Magnaporthe grisea</name>
    <dbReference type="NCBI Taxonomy" id="148305"/>
    <lineage>
        <taxon>Eukaryota</taxon>
        <taxon>Fungi</taxon>
        <taxon>Dikarya</taxon>
        <taxon>Ascomycota</taxon>
        <taxon>Pezizomycotina</taxon>
        <taxon>Sordariomycetes</taxon>
        <taxon>Sordariomycetidae</taxon>
        <taxon>Magnaporthales</taxon>
        <taxon>Pyriculariaceae</taxon>
        <taxon>Pyricularia</taxon>
    </lineage>
</organism>
<accession>A0ABQ8N364</accession>
<proteinExistence type="predicted"/>